<evidence type="ECO:0000313" key="2">
    <source>
        <dbReference type="EMBL" id="KAK9719341.1"/>
    </source>
</evidence>
<keyword evidence="3" id="KW-1185">Reference proteome</keyword>
<evidence type="ECO:0000313" key="3">
    <source>
        <dbReference type="Proteomes" id="UP001479436"/>
    </source>
</evidence>
<reference evidence="2 3" key="1">
    <citation type="submission" date="2023-04" db="EMBL/GenBank/DDBJ databases">
        <title>Genome of Basidiobolus ranarum AG-B5.</title>
        <authorList>
            <person name="Stajich J.E."/>
            <person name="Carter-House D."/>
            <person name="Gryganskyi A."/>
        </authorList>
    </citation>
    <scope>NUCLEOTIDE SEQUENCE [LARGE SCALE GENOMIC DNA]</scope>
    <source>
        <strain evidence="2 3">AG-B5</strain>
    </source>
</reference>
<keyword evidence="1" id="KW-0812">Transmembrane</keyword>
<dbReference type="Proteomes" id="UP001479436">
    <property type="component" value="Unassembled WGS sequence"/>
</dbReference>
<name>A0ABR2W3Y8_9FUNG</name>
<keyword evidence="1" id="KW-1133">Transmembrane helix</keyword>
<protein>
    <submittedName>
        <fullName evidence="2">Vacuolar ATPase assembly integral membrane protein vma21</fullName>
    </submittedName>
</protein>
<gene>
    <name evidence="2" type="primary">VMA21_3</name>
    <name evidence="2" type="ORF">K7432_004876</name>
</gene>
<dbReference type="EMBL" id="JASJQH010007053">
    <property type="protein sequence ID" value="KAK9719341.1"/>
    <property type="molecule type" value="Genomic_DNA"/>
</dbReference>
<sequence length="93" mass="10152">MTTAEVTPSTVPAPKPKIQVSREVVLKLIFFVIILAVLPVTAYYKALAYFEGNQVYSVGASVIVANVIVFGYVLVAVFEDISDQKAELKDKES</sequence>
<feature type="transmembrane region" description="Helical" evidence="1">
    <location>
        <begin position="56"/>
        <end position="78"/>
    </location>
</feature>
<proteinExistence type="predicted"/>
<organism evidence="2 3">
    <name type="scientific">Basidiobolus ranarum</name>
    <dbReference type="NCBI Taxonomy" id="34480"/>
    <lineage>
        <taxon>Eukaryota</taxon>
        <taxon>Fungi</taxon>
        <taxon>Fungi incertae sedis</taxon>
        <taxon>Zoopagomycota</taxon>
        <taxon>Entomophthoromycotina</taxon>
        <taxon>Basidiobolomycetes</taxon>
        <taxon>Basidiobolales</taxon>
        <taxon>Basidiobolaceae</taxon>
        <taxon>Basidiobolus</taxon>
    </lineage>
</organism>
<comment type="caution">
    <text evidence="2">The sequence shown here is derived from an EMBL/GenBank/DDBJ whole genome shotgun (WGS) entry which is preliminary data.</text>
</comment>
<accession>A0ABR2W3Y8</accession>
<keyword evidence="1" id="KW-0472">Membrane</keyword>
<evidence type="ECO:0000256" key="1">
    <source>
        <dbReference type="SAM" id="Phobius"/>
    </source>
</evidence>
<feature type="transmembrane region" description="Helical" evidence="1">
    <location>
        <begin position="24"/>
        <end position="44"/>
    </location>
</feature>